<evidence type="ECO:0000313" key="1">
    <source>
        <dbReference type="EMBL" id="KAF0324983.1"/>
    </source>
</evidence>
<sequence>MIKVLSSASAARNTAFLTSTWHISKTAEYGYQAVRRCEE</sequence>
<protein>
    <submittedName>
        <fullName evidence="1">Uncharacterized protein</fullName>
    </submittedName>
</protein>
<comment type="caution">
    <text evidence="1">The sequence shown here is derived from an EMBL/GenBank/DDBJ whole genome shotgun (WGS) entry which is preliminary data.</text>
</comment>
<reference evidence="1 2" key="1">
    <citation type="submission" date="2019-12" db="EMBL/GenBank/DDBJ databases">
        <title>A genome sequence resource for the geographically widespread anthracnose pathogen Colletotrichum asianum.</title>
        <authorList>
            <person name="Meng Y."/>
        </authorList>
    </citation>
    <scope>NUCLEOTIDE SEQUENCE [LARGE SCALE GENOMIC DNA]</scope>
    <source>
        <strain evidence="1 2">ICMP 18580</strain>
    </source>
</reference>
<dbReference type="AlphaFoldDB" id="A0A8H3ZMN4"/>
<gene>
    <name evidence="1" type="ORF">GQ607_007876</name>
</gene>
<evidence type="ECO:0000313" key="2">
    <source>
        <dbReference type="Proteomes" id="UP000434172"/>
    </source>
</evidence>
<accession>A0A8H3ZMN4</accession>
<proteinExistence type="predicted"/>
<name>A0A8H3ZMN4_9PEZI</name>
<keyword evidence="2" id="KW-1185">Reference proteome</keyword>
<organism evidence="1 2">
    <name type="scientific">Colletotrichum asianum</name>
    <dbReference type="NCBI Taxonomy" id="702518"/>
    <lineage>
        <taxon>Eukaryota</taxon>
        <taxon>Fungi</taxon>
        <taxon>Dikarya</taxon>
        <taxon>Ascomycota</taxon>
        <taxon>Pezizomycotina</taxon>
        <taxon>Sordariomycetes</taxon>
        <taxon>Hypocreomycetidae</taxon>
        <taxon>Glomerellales</taxon>
        <taxon>Glomerellaceae</taxon>
        <taxon>Colletotrichum</taxon>
        <taxon>Colletotrichum gloeosporioides species complex</taxon>
    </lineage>
</organism>
<dbReference type="EMBL" id="WOWK01000040">
    <property type="protein sequence ID" value="KAF0324983.1"/>
    <property type="molecule type" value="Genomic_DNA"/>
</dbReference>
<dbReference type="Proteomes" id="UP000434172">
    <property type="component" value="Unassembled WGS sequence"/>
</dbReference>